<evidence type="ECO:0000256" key="1">
    <source>
        <dbReference type="SAM" id="MobiDB-lite"/>
    </source>
</evidence>
<evidence type="ECO:0000313" key="2">
    <source>
        <dbReference type="EMBL" id="KAK7496484.1"/>
    </source>
</evidence>
<sequence length="188" mass="21055">MTTVASKSGMSAHFIGRSPPQKKMLCERGGRSLGTTREGETNKDTNEGQRDNSFRSDSGLRPVWSVQHLILARQHVKPVEREARSDRCTGTQRQLSRVWCSDGLRGETKVCYWQQDYALFPTGVACRFPGLLLHGSWLGESLHVAFQAYCFRAAGWILGGLDASDLKQRCKEVFADCVMSVRLELSNE</sequence>
<feature type="compositionally biased region" description="Basic and acidic residues" evidence="1">
    <location>
        <begin position="37"/>
        <end position="54"/>
    </location>
</feature>
<gene>
    <name evidence="2" type="ORF">BaRGS_00012136</name>
</gene>
<proteinExistence type="predicted"/>
<name>A0ABD0LAL1_9CAEN</name>
<reference evidence="2 3" key="1">
    <citation type="journal article" date="2023" name="Sci. Data">
        <title>Genome assembly of the Korean intertidal mud-creeper Batillaria attramentaria.</title>
        <authorList>
            <person name="Patra A.K."/>
            <person name="Ho P.T."/>
            <person name="Jun S."/>
            <person name="Lee S.J."/>
            <person name="Kim Y."/>
            <person name="Won Y.J."/>
        </authorList>
    </citation>
    <scope>NUCLEOTIDE SEQUENCE [LARGE SCALE GENOMIC DNA]</scope>
    <source>
        <strain evidence="2">Wonlab-2016</strain>
    </source>
</reference>
<accession>A0ABD0LAL1</accession>
<protein>
    <submittedName>
        <fullName evidence="2">Uncharacterized protein</fullName>
    </submittedName>
</protein>
<dbReference type="AlphaFoldDB" id="A0ABD0LAL1"/>
<dbReference type="Proteomes" id="UP001519460">
    <property type="component" value="Unassembled WGS sequence"/>
</dbReference>
<comment type="caution">
    <text evidence="2">The sequence shown here is derived from an EMBL/GenBank/DDBJ whole genome shotgun (WGS) entry which is preliminary data.</text>
</comment>
<keyword evidence="3" id="KW-1185">Reference proteome</keyword>
<dbReference type="EMBL" id="JACVVK020000066">
    <property type="protein sequence ID" value="KAK7496484.1"/>
    <property type="molecule type" value="Genomic_DNA"/>
</dbReference>
<evidence type="ECO:0000313" key="3">
    <source>
        <dbReference type="Proteomes" id="UP001519460"/>
    </source>
</evidence>
<organism evidence="2 3">
    <name type="scientific">Batillaria attramentaria</name>
    <dbReference type="NCBI Taxonomy" id="370345"/>
    <lineage>
        <taxon>Eukaryota</taxon>
        <taxon>Metazoa</taxon>
        <taxon>Spiralia</taxon>
        <taxon>Lophotrochozoa</taxon>
        <taxon>Mollusca</taxon>
        <taxon>Gastropoda</taxon>
        <taxon>Caenogastropoda</taxon>
        <taxon>Sorbeoconcha</taxon>
        <taxon>Cerithioidea</taxon>
        <taxon>Batillariidae</taxon>
        <taxon>Batillaria</taxon>
    </lineage>
</organism>
<feature type="region of interest" description="Disordered" evidence="1">
    <location>
        <begin position="1"/>
        <end position="58"/>
    </location>
</feature>